<evidence type="ECO:0000313" key="1">
    <source>
        <dbReference type="EMBL" id="KFQ53198.1"/>
    </source>
</evidence>
<dbReference type="AlphaFoldDB" id="A0A091S709"/>
<evidence type="ECO:0000313" key="2">
    <source>
        <dbReference type="Proteomes" id="UP000053840"/>
    </source>
</evidence>
<organism evidence="1 2">
    <name type="scientific">Nestor notabilis</name>
    <name type="common">Kea</name>
    <dbReference type="NCBI Taxonomy" id="176057"/>
    <lineage>
        <taxon>Eukaryota</taxon>
        <taxon>Metazoa</taxon>
        <taxon>Chordata</taxon>
        <taxon>Craniata</taxon>
        <taxon>Vertebrata</taxon>
        <taxon>Euteleostomi</taxon>
        <taxon>Archelosauria</taxon>
        <taxon>Archosauria</taxon>
        <taxon>Dinosauria</taxon>
        <taxon>Saurischia</taxon>
        <taxon>Theropoda</taxon>
        <taxon>Coelurosauria</taxon>
        <taxon>Aves</taxon>
        <taxon>Neognathae</taxon>
        <taxon>Neoaves</taxon>
        <taxon>Telluraves</taxon>
        <taxon>Australaves</taxon>
        <taxon>Psittaciformes</taxon>
        <taxon>Psittacidae</taxon>
        <taxon>Nestor</taxon>
    </lineage>
</organism>
<feature type="non-terminal residue" evidence="1">
    <location>
        <position position="66"/>
    </location>
</feature>
<protein>
    <submittedName>
        <fullName evidence="1">Uncharacterized protein</fullName>
    </submittedName>
</protein>
<name>A0A091S709_NESNO</name>
<keyword evidence="2" id="KW-1185">Reference proteome</keyword>
<accession>A0A091S709</accession>
<reference evidence="1 2" key="1">
    <citation type="submission" date="2014-04" db="EMBL/GenBank/DDBJ databases">
        <title>Genome evolution of avian class.</title>
        <authorList>
            <person name="Zhang G."/>
            <person name="Li C."/>
        </authorList>
    </citation>
    <scope>NUCLEOTIDE SEQUENCE [LARGE SCALE GENOMIC DNA]</scope>
    <source>
        <strain evidence="1">BGI_N333</strain>
    </source>
</reference>
<sequence length="66" mass="7229">MARDKGSPSLNATAVVTLDVFDNSPFVPQFNRSEISISVLENTGVDYLIYDFTVIETSGKPIAYTI</sequence>
<dbReference type="Proteomes" id="UP000053840">
    <property type="component" value="Unassembled WGS sequence"/>
</dbReference>
<proteinExistence type="predicted"/>
<gene>
    <name evidence="1" type="ORF">N333_09024</name>
</gene>
<dbReference type="EMBL" id="KK944405">
    <property type="protein sequence ID" value="KFQ53198.1"/>
    <property type="molecule type" value="Genomic_DNA"/>
</dbReference>